<dbReference type="GO" id="GO:0016811">
    <property type="term" value="F:hydrolase activity, acting on carbon-nitrogen (but not peptide) bonds, in linear amides"/>
    <property type="evidence" value="ECO:0007669"/>
    <property type="project" value="InterPro"/>
</dbReference>
<feature type="domain" description="Amidohydrolase 3" evidence="2">
    <location>
        <begin position="360"/>
        <end position="463"/>
    </location>
</feature>
<protein>
    <submittedName>
        <fullName evidence="3">N-acyl-D-glutamate deacylase</fullName>
    </submittedName>
</protein>
<reference evidence="4" key="1">
    <citation type="submission" date="2017-05" db="EMBL/GenBank/DDBJ databases">
        <title>Complete and WGS of Bordetella genogroups.</title>
        <authorList>
            <person name="Spilker T."/>
            <person name="Lipuma J."/>
        </authorList>
    </citation>
    <scope>NUCLEOTIDE SEQUENCE [LARGE SCALE GENOMIC DNA]</scope>
    <source>
        <strain evidence="4">AU8256</strain>
    </source>
</reference>
<accession>A0A261VS02</accession>
<dbReference type="PANTHER" id="PTHR11647:SF1">
    <property type="entry name" value="COLLAPSIN RESPONSE MEDIATOR PROTEIN"/>
    <property type="match status" value="1"/>
</dbReference>
<dbReference type="CDD" id="cd01297">
    <property type="entry name" value="D-aminoacylase"/>
    <property type="match status" value="1"/>
</dbReference>
<dbReference type="Pfam" id="PF07969">
    <property type="entry name" value="Amidohydro_3"/>
    <property type="match status" value="2"/>
</dbReference>
<feature type="region of interest" description="Disordered" evidence="1">
    <location>
        <begin position="462"/>
        <end position="489"/>
    </location>
</feature>
<dbReference type="InterPro" id="IPR013108">
    <property type="entry name" value="Amidohydro_3"/>
</dbReference>
<dbReference type="Gene3D" id="3.30.1490.130">
    <property type="entry name" value="D-aminoacylase. Domain 3"/>
    <property type="match status" value="1"/>
</dbReference>
<proteinExistence type="predicted"/>
<dbReference type="InterPro" id="IPR050378">
    <property type="entry name" value="Metallo-dep_Hydrolases_sf"/>
</dbReference>
<dbReference type="Proteomes" id="UP000215633">
    <property type="component" value="Unassembled WGS sequence"/>
</dbReference>
<evidence type="ECO:0000256" key="1">
    <source>
        <dbReference type="SAM" id="MobiDB-lite"/>
    </source>
</evidence>
<dbReference type="SUPFAM" id="SSF51338">
    <property type="entry name" value="Composite domain of metallo-dependent hydrolases"/>
    <property type="match status" value="1"/>
</dbReference>
<dbReference type="InterPro" id="IPR023100">
    <property type="entry name" value="D-aminoacylase_insert_dom_sf"/>
</dbReference>
<dbReference type="Gene3D" id="2.30.40.10">
    <property type="entry name" value="Urease, subunit C, domain 1"/>
    <property type="match status" value="1"/>
</dbReference>
<name>A0A261VS02_9BORD</name>
<feature type="domain" description="Amidohydrolase 3" evidence="2">
    <location>
        <begin position="50"/>
        <end position="280"/>
    </location>
</feature>
<dbReference type="AlphaFoldDB" id="A0A261VS02"/>
<dbReference type="PANTHER" id="PTHR11647">
    <property type="entry name" value="HYDRANTOINASE/DIHYDROPYRIMIDINASE FAMILY MEMBER"/>
    <property type="match status" value="1"/>
</dbReference>
<dbReference type="Gene3D" id="3.20.20.140">
    <property type="entry name" value="Metal-dependent hydrolases"/>
    <property type="match status" value="1"/>
</dbReference>
<comment type="caution">
    <text evidence="3">The sequence shown here is derived from an EMBL/GenBank/DDBJ whole genome shotgun (WGS) entry which is preliminary data.</text>
</comment>
<feature type="compositionally biased region" description="Basic and acidic residues" evidence="1">
    <location>
        <begin position="476"/>
        <end position="489"/>
    </location>
</feature>
<sequence length="489" mass="52143">MDDATILDLKITGGWVIDGSGAARRRADLGIVGERIAAVGDLAGRPARRELDARGKIVAPGFIDVHGHDDLMFVERPGLPWKISQGITTVVVGNCGVSGAPAPRPGNTAAALALLGETPLFADMASYFETLRAQQPMINVAALVGHANLRLAAMADPSGTPTAQEQAAMEAMLAQALEAGAVGFSTGLAYEPGGAARPAELEGLARVAARHGCLHTSHIRNEGDEVESAVDEVLQVGRATQCATVLSHHKCMLARNWGRSRATLANIDRARADGVAVALDIYPYPGSSTILIPERADLIDDIRITWSTPHPECSGEYLSDIAARWGCDKTEAARRLSPAGAIYFAMDEAEVRQIFRHECCMVGSDGLPNDAHPHPRLWGSFTRVLGRYVREAQIVSLEQAVAKMTALPARVFGLAGRGLLQAGAWADVVVFDADRVIDRATWDAPTQASDGIEAVLVNGVQVHPGPPQGRRPGHILRRDTQNHKPKEET</sequence>
<organism evidence="3 4">
    <name type="scientific">Bordetella genomosp. 2</name>
    <dbReference type="NCBI Taxonomy" id="1983456"/>
    <lineage>
        <taxon>Bacteria</taxon>
        <taxon>Pseudomonadati</taxon>
        <taxon>Pseudomonadota</taxon>
        <taxon>Betaproteobacteria</taxon>
        <taxon>Burkholderiales</taxon>
        <taxon>Alcaligenaceae</taxon>
        <taxon>Bordetella</taxon>
    </lineage>
</organism>
<evidence type="ECO:0000313" key="4">
    <source>
        <dbReference type="Proteomes" id="UP000215633"/>
    </source>
</evidence>
<dbReference type="InterPro" id="IPR032466">
    <property type="entry name" value="Metal_Hydrolase"/>
</dbReference>
<dbReference type="InterPro" id="IPR011059">
    <property type="entry name" value="Metal-dep_hydrolase_composite"/>
</dbReference>
<dbReference type="RefSeq" id="WP_028353992.1">
    <property type="nucleotide sequence ID" value="NZ_NEVT01000006.1"/>
</dbReference>
<keyword evidence="4" id="KW-1185">Reference proteome</keyword>
<evidence type="ECO:0000259" key="2">
    <source>
        <dbReference type="Pfam" id="PF07969"/>
    </source>
</evidence>
<evidence type="ECO:0000313" key="3">
    <source>
        <dbReference type="EMBL" id="OZI76370.1"/>
    </source>
</evidence>
<dbReference type="SUPFAM" id="SSF51556">
    <property type="entry name" value="Metallo-dependent hydrolases"/>
    <property type="match status" value="1"/>
</dbReference>
<gene>
    <name evidence="3" type="ORF">CAL24_14600</name>
</gene>
<dbReference type="EMBL" id="NEVT01000006">
    <property type="protein sequence ID" value="OZI76370.1"/>
    <property type="molecule type" value="Genomic_DNA"/>
</dbReference>